<organism evidence="2 3">
    <name type="scientific">Panagrellus redivivus</name>
    <name type="common">Microworm</name>
    <dbReference type="NCBI Taxonomy" id="6233"/>
    <lineage>
        <taxon>Eukaryota</taxon>
        <taxon>Metazoa</taxon>
        <taxon>Ecdysozoa</taxon>
        <taxon>Nematoda</taxon>
        <taxon>Chromadorea</taxon>
        <taxon>Rhabditida</taxon>
        <taxon>Tylenchina</taxon>
        <taxon>Panagrolaimomorpha</taxon>
        <taxon>Panagrolaimoidea</taxon>
        <taxon>Panagrolaimidae</taxon>
        <taxon>Panagrellus</taxon>
    </lineage>
</organism>
<dbReference type="Gene3D" id="3.40.30.10">
    <property type="entry name" value="Glutaredoxin"/>
    <property type="match status" value="1"/>
</dbReference>
<dbReference type="CDD" id="cd02947">
    <property type="entry name" value="TRX_family"/>
    <property type="match status" value="1"/>
</dbReference>
<dbReference type="SUPFAM" id="SSF52833">
    <property type="entry name" value="Thioredoxin-like"/>
    <property type="match status" value="1"/>
</dbReference>
<dbReference type="Proteomes" id="UP000492821">
    <property type="component" value="Unassembled WGS sequence"/>
</dbReference>
<evidence type="ECO:0000313" key="2">
    <source>
        <dbReference type="Proteomes" id="UP000492821"/>
    </source>
</evidence>
<dbReference type="Pfam" id="PF00085">
    <property type="entry name" value="Thioredoxin"/>
    <property type="match status" value="1"/>
</dbReference>
<dbReference type="WBParaSite" id="Pan_g6618.t1">
    <property type="protein sequence ID" value="Pan_g6618.t1"/>
    <property type="gene ID" value="Pan_g6618"/>
</dbReference>
<reference evidence="3" key="2">
    <citation type="submission" date="2020-10" db="UniProtKB">
        <authorList>
            <consortium name="WormBaseParasite"/>
        </authorList>
    </citation>
    <scope>IDENTIFICATION</scope>
</reference>
<reference evidence="2" key="1">
    <citation type="journal article" date="2013" name="Genetics">
        <title>The draft genome and transcriptome of Panagrellus redivivus are shaped by the harsh demands of a free-living lifestyle.</title>
        <authorList>
            <person name="Srinivasan J."/>
            <person name="Dillman A.R."/>
            <person name="Macchietto M.G."/>
            <person name="Heikkinen L."/>
            <person name="Lakso M."/>
            <person name="Fracchia K.M."/>
            <person name="Antoshechkin I."/>
            <person name="Mortazavi A."/>
            <person name="Wong G."/>
            <person name="Sternberg P.W."/>
        </authorList>
    </citation>
    <scope>NUCLEOTIDE SEQUENCE [LARGE SCALE GENOMIC DNA]</scope>
    <source>
        <strain evidence="2">MT8872</strain>
    </source>
</reference>
<dbReference type="PANTHER" id="PTHR45663">
    <property type="entry name" value="GEO12009P1"/>
    <property type="match status" value="1"/>
</dbReference>
<name>A0A7E4W5B1_PANRE</name>
<feature type="domain" description="Thioredoxin" evidence="1">
    <location>
        <begin position="17"/>
        <end position="145"/>
    </location>
</feature>
<evidence type="ECO:0000313" key="3">
    <source>
        <dbReference type="WBParaSite" id="Pan_g6618.t1"/>
    </source>
</evidence>
<accession>A0A7E4W5B1</accession>
<dbReference type="AlphaFoldDB" id="A0A7E4W5B1"/>
<dbReference type="InterPro" id="IPR013766">
    <property type="entry name" value="Thioredoxin_domain"/>
</dbReference>
<dbReference type="InterPro" id="IPR036249">
    <property type="entry name" value="Thioredoxin-like_sf"/>
</dbReference>
<dbReference type="GO" id="GO:0015035">
    <property type="term" value="F:protein-disulfide reductase activity"/>
    <property type="evidence" value="ECO:0007669"/>
    <property type="project" value="TreeGrafter"/>
</dbReference>
<sequence>MSFLRALFGVRSLWANASSPARAKPFTRQVRAYSDDLPNRVIAIEDYDQFRDEVLHSPSPVLVAFHADWSGPCQMYLPRVETAILHYDPLSVAKVNIDYCGDLAEEFGVEKVPTLIGFAGGEEISRNEGVLEEDHLYNLCEQMLQFSE</sequence>
<keyword evidence="2" id="KW-1185">Reference proteome</keyword>
<dbReference type="PROSITE" id="PS51352">
    <property type="entry name" value="THIOREDOXIN_2"/>
    <property type="match status" value="1"/>
</dbReference>
<dbReference type="GO" id="GO:0005737">
    <property type="term" value="C:cytoplasm"/>
    <property type="evidence" value="ECO:0007669"/>
    <property type="project" value="TreeGrafter"/>
</dbReference>
<protein>
    <submittedName>
        <fullName evidence="3">Thioredoxin domain-containing protein</fullName>
    </submittedName>
</protein>
<evidence type="ECO:0000259" key="1">
    <source>
        <dbReference type="PROSITE" id="PS51352"/>
    </source>
</evidence>
<dbReference type="PANTHER" id="PTHR45663:SF11">
    <property type="entry name" value="GEO12009P1"/>
    <property type="match status" value="1"/>
</dbReference>
<proteinExistence type="predicted"/>